<evidence type="ECO:0000313" key="3">
    <source>
        <dbReference type="Proteomes" id="UP000252458"/>
    </source>
</evidence>
<dbReference type="AlphaFoldDB" id="A0A365QRV4"/>
<keyword evidence="3" id="KW-1185">Reference proteome</keyword>
<accession>A0A365QRV4</accession>
<reference evidence="2 3" key="1">
    <citation type="submission" date="2018-06" db="EMBL/GenBank/DDBJ databases">
        <title>Draft genome sequence of Burkholderia reimsis strain BE51 isolated from a French agricultural soil.</title>
        <authorList>
            <person name="Esmaeel Q."/>
        </authorList>
    </citation>
    <scope>NUCLEOTIDE SEQUENCE [LARGE SCALE GENOMIC DNA]</scope>
    <source>
        <strain evidence="2 3">BE51</strain>
    </source>
</reference>
<keyword evidence="1" id="KW-0472">Membrane</keyword>
<dbReference type="EMBL" id="QMFZ01000019">
    <property type="protein sequence ID" value="RBB37266.1"/>
    <property type="molecule type" value="Genomic_DNA"/>
</dbReference>
<organism evidence="2 3">
    <name type="scientific">Burkholderia reimsis</name>
    <dbReference type="NCBI Taxonomy" id="2234132"/>
    <lineage>
        <taxon>Bacteria</taxon>
        <taxon>Pseudomonadati</taxon>
        <taxon>Pseudomonadota</taxon>
        <taxon>Betaproteobacteria</taxon>
        <taxon>Burkholderiales</taxon>
        <taxon>Burkholderiaceae</taxon>
        <taxon>Burkholderia</taxon>
    </lineage>
</organism>
<name>A0A365QRV4_9BURK</name>
<proteinExistence type="predicted"/>
<feature type="transmembrane region" description="Helical" evidence="1">
    <location>
        <begin position="43"/>
        <end position="63"/>
    </location>
</feature>
<comment type="caution">
    <text evidence="2">The sequence shown here is derived from an EMBL/GenBank/DDBJ whole genome shotgun (WGS) entry which is preliminary data.</text>
</comment>
<protein>
    <submittedName>
        <fullName evidence="2">Uncharacterized protein</fullName>
    </submittedName>
</protein>
<sequence length="66" mass="7559">MKISLRWLPQISLFTLNYCSKERFPLILLSIVKALRKLEKKGYCGFLSTVVSPAPWVMVMVSLQDA</sequence>
<keyword evidence="1" id="KW-0812">Transmembrane</keyword>
<dbReference type="Proteomes" id="UP000252458">
    <property type="component" value="Unassembled WGS sequence"/>
</dbReference>
<evidence type="ECO:0000313" key="2">
    <source>
        <dbReference type="EMBL" id="RBB37266.1"/>
    </source>
</evidence>
<keyword evidence="1" id="KW-1133">Transmembrane helix</keyword>
<gene>
    <name evidence="2" type="ORF">DPV79_21505</name>
</gene>
<evidence type="ECO:0000256" key="1">
    <source>
        <dbReference type="SAM" id="Phobius"/>
    </source>
</evidence>